<evidence type="ECO:0000313" key="1">
    <source>
        <dbReference type="EMBL" id="AIM40512.1"/>
    </source>
</evidence>
<dbReference type="GeneID" id="22277659"/>
<sequence>MTIIKDESKLEVGSAYKLSGGVFCSVALDVNAGKFIFKGRDEYNPDMLHFEGVTDGRAQFLYPERLADGQYDLSKVETIK</sequence>
<protein>
    <submittedName>
        <fullName evidence="1">Uncharacterized protein</fullName>
    </submittedName>
</protein>
<dbReference type="EMBL" id="KM247287">
    <property type="protein sequence ID" value="AIM40512.1"/>
    <property type="molecule type" value="Genomic_DNA"/>
</dbReference>
<dbReference type="Proteomes" id="UP000029367">
    <property type="component" value="Segment"/>
</dbReference>
<dbReference type="RefSeq" id="YP_009101359.1">
    <property type="nucleotide sequence ID" value="NC_025445.1"/>
</dbReference>
<evidence type="ECO:0000313" key="2">
    <source>
        <dbReference type="Proteomes" id="UP000029367"/>
    </source>
</evidence>
<reference evidence="1 2" key="1">
    <citation type="submission" date="2014-07" db="EMBL/GenBank/DDBJ databases">
        <title>Synergy as a Rationale for Phage Therapy using Phage Cocktails.</title>
        <authorList>
            <person name="Schmerer M."/>
            <person name="Molineux I.J."/>
            <person name="Bull J.J."/>
        </authorList>
    </citation>
    <scope>NUCLEOTIDE SEQUENCE [LARGE SCALE GENOMIC DNA]</scope>
</reference>
<accession>A0A088F7P0</accession>
<keyword evidence="2" id="KW-1185">Reference proteome</keyword>
<dbReference type="KEGG" id="vg:22277659"/>
<organism evidence="1 2">
    <name type="scientific">Escherichia phage J8-65</name>
    <dbReference type="NCBI Taxonomy" id="1536597"/>
    <lineage>
        <taxon>Viruses</taxon>
        <taxon>Duplodnaviria</taxon>
        <taxon>Heunggongvirae</taxon>
        <taxon>Uroviricota</taxon>
        <taxon>Caudoviricetes</taxon>
        <taxon>Autographivirales</taxon>
        <taxon>Autoscriptoviridae</taxon>
        <taxon>Stentvirinae</taxon>
        <taxon>Bonnellvirus</taxon>
        <taxon>Bonnellvirus smaasur</taxon>
        <taxon>Bonnellvirus J865</taxon>
    </lineage>
</organism>
<proteinExistence type="predicted"/>
<name>A0A088F7P0_9CAUD</name>